<keyword evidence="4" id="KW-1185">Reference proteome</keyword>
<evidence type="ECO:0000256" key="1">
    <source>
        <dbReference type="SAM" id="MobiDB-lite"/>
    </source>
</evidence>
<dbReference type="Proteomes" id="UP001595548">
    <property type="component" value="Unassembled WGS sequence"/>
</dbReference>
<organism evidence="3 4">
    <name type="scientific">Gilvimarinus japonicus</name>
    <dbReference type="NCBI Taxonomy" id="1796469"/>
    <lineage>
        <taxon>Bacteria</taxon>
        <taxon>Pseudomonadati</taxon>
        <taxon>Pseudomonadota</taxon>
        <taxon>Gammaproteobacteria</taxon>
        <taxon>Cellvibrionales</taxon>
        <taxon>Cellvibrionaceae</taxon>
        <taxon>Gilvimarinus</taxon>
    </lineage>
</organism>
<keyword evidence="2" id="KW-0472">Membrane</keyword>
<dbReference type="Pfam" id="PF03597">
    <property type="entry name" value="FixS"/>
    <property type="match status" value="1"/>
</dbReference>
<accession>A0ABV7HRE2</accession>
<protein>
    <submittedName>
        <fullName evidence="3">Cbb3-type cytochrome oxidase assembly protein CcoS</fullName>
    </submittedName>
</protein>
<evidence type="ECO:0000313" key="4">
    <source>
        <dbReference type="Proteomes" id="UP001595548"/>
    </source>
</evidence>
<keyword evidence="2" id="KW-1133">Transmembrane helix</keyword>
<dbReference type="RefSeq" id="WP_382417546.1">
    <property type="nucleotide sequence ID" value="NZ_AP031500.1"/>
</dbReference>
<feature type="region of interest" description="Disordered" evidence="1">
    <location>
        <begin position="45"/>
        <end position="80"/>
    </location>
</feature>
<dbReference type="PANTHER" id="PTHR41532:SF1">
    <property type="entry name" value="FIXS PROTEIN"/>
    <property type="match status" value="1"/>
</dbReference>
<evidence type="ECO:0000256" key="2">
    <source>
        <dbReference type="SAM" id="Phobius"/>
    </source>
</evidence>
<keyword evidence="2" id="KW-0812">Transmembrane</keyword>
<reference evidence="4" key="1">
    <citation type="journal article" date="2019" name="Int. J. Syst. Evol. Microbiol.">
        <title>The Global Catalogue of Microorganisms (GCM) 10K type strain sequencing project: providing services to taxonomists for standard genome sequencing and annotation.</title>
        <authorList>
            <consortium name="The Broad Institute Genomics Platform"/>
            <consortium name="The Broad Institute Genome Sequencing Center for Infectious Disease"/>
            <person name="Wu L."/>
            <person name="Ma J."/>
        </authorList>
    </citation>
    <scope>NUCLEOTIDE SEQUENCE [LARGE SCALE GENOMIC DNA]</scope>
    <source>
        <strain evidence="4">KCTC 52141</strain>
    </source>
</reference>
<dbReference type="PANTHER" id="PTHR41532">
    <property type="entry name" value="FIXS PROTEIN"/>
    <property type="match status" value="1"/>
</dbReference>
<gene>
    <name evidence="3" type="primary">ccoS</name>
    <name evidence="3" type="ORF">ACFOEB_14135</name>
</gene>
<feature type="compositionally biased region" description="Polar residues" evidence="1">
    <location>
        <begin position="49"/>
        <end position="59"/>
    </location>
</feature>
<sequence>MDSLYLLIPIALVFVAIAIRVFFWAINSGQYDNLDTEAHRILFDDDETASASEPQQSDPHPNGSHKTGRTKRAAGEPHDD</sequence>
<feature type="transmembrane region" description="Helical" evidence="2">
    <location>
        <begin position="6"/>
        <end position="26"/>
    </location>
</feature>
<name>A0ABV7HRE2_9GAMM</name>
<dbReference type="NCBIfam" id="TIGR00847">
    <property type="entry name" value="ccoS"/>
    <property type="match status" value="1"/>
</dbReference>
<proteinExistence type="predicted"/>
<comment type="caution">
    <text evidence="3">The sequence shown here is derived from an EMBL/GenBank/DDBJ whole genome shotgun (WGS) entry which is preliminary data.</text>
</comment>
<dbReference type="InterPro" id="IPR004714">
    <property type="entry name" value="Cyt_oxidase_maturation_cbb3"/>
</dbReference>
<evidence type="ECO:0000313" key="3">
    <source>
        <dbReference type="EMBL" id="MFC3156347.1"/>
    </source>
</evidence>
<dbReference type="EMBL" id="JBHRTL010000030">
    <property type="protein sequence ID" value="MFC3156347.1"/>
    <property type="molecule type" value="Genomic_DNA"/>
</dbReference>